<sequence length="240" mass="28410">MSIPIENENEIEIPQPKSLKGYEPLDFETLQNKNLNNASLDYSVATDPNTELFLFRVPKSFDILSLDQKVINLESHETQLQTKEQNQDKNNFLIGGEHKQEKEQEKEKENEKNEEENHFKIVNTTQLSKEELEQIVLMLPDLERKEFKIVNGIQRQFEIKREIKLPPPPIKGSKMEDLNKKKKSKKKKRKGKLSKQSSVFENNKNQKERKRISAERKKKNEQRSKKEKRKKKKSRKNSNK</sequence>
<evidence type="ECO:0000313" key="3">
    <source>
        <dbReference type="Proteomes" id="UP001150062"/>
    </source>
</evidence>
<comment type="caution">
    <text evidence="2">The sequence shown here is derived from an EMBL/GenBank/DDBJ whole genome shotgun (WGS) entry which is preliminary data.</text>
</comment>
<feature type="region of interest" description="Disordered" evidence="1">
    <location>
        <begin position="95"/>
        <end position="119"/>
    </location>
</feature>
<dbReference type="EMBL" id="JAOAOG010000216">
    <property type="protein sequence ID" value="KAJ6239910.1"/>
    <property type="molecule type" value="Genomic_DNA"/>
</dbReference>
<reference evidence="2" key="1">
    <citation type="submission" date="2022-08" db="EMBL/GenBank/DDBJ databases">
        <title>Novel sulfate-reducing endosymbionts in the free-living metamonad Anaeramoeba.</title>
        <authorList>
            <person name="Jerlstrom-Hultqvist J."/>
            <person name="Cepicka I."/>
            <person name="Gallot-Lavallee L."/>
            <person name="Salas-Leiva D."/>
            <person name="Curtis B.A."/>
            <person name="Zahonova K."/>
            <person name="Pipaliya S."/>
            <person name="Dacks J."/>
            <person name="Roger A.J."/>
        </authorList>
    </citation>
    <scope>NUCLEOTIDE SEQUENCE</scope>
    <source>
        <strain evidence="2">Schooner1</strain>
    </source>
</reference>
<evidence type="ECO:0000313" key="2">
    <source>
        <dbReference type="EMBL" id="KAJ6239910.1"/>
    </source>
</evidence>
<feature type="region of interest" description="Disordered" evidence="1">
    <location>
        <begin position="164"/>
        <end position="240"/>
    </location>
</feature>
<dbReference type="Proteomes" id="UP001150062">
    <property type="component" value="Unassembled WGS sequence"/>
</dbReference>
<accession>A0ABQ8Y5K3</accession>
<dbReference type="Gene3D" id="6.20.250.70">
    <property type="match status" value="1"/>
</dbReference>
<protein>
    <submittedName>
        <fullName evidence="2">Uncharacterized protein</fullName>
    </submittedName>
</protein>
<name>A0ABQ8Y5K3_9EUKA</name>
<proteinExistence type="predicted"/>
<feature type="region of interest" description="Disordered" evidence="1">
    <location>
        <begin position="1"/>
        <end position="20"/>
    </location>
</feature>
<feature type="compositionally biased region" description="Basic residues" evidence="1">
    <location>
        <begin position="216"/>
        <end position="240"/>
    </location>
</feature>
<evidence type="ECO:0000256" key="1">
    <source>
        <dbReference type="SAM" id="MobiDB-lite"/>
    </source>
</evidence>
<feature type="compositionally biased region" description="Basic residues" evidence="1">
    <location>
        <begin position="180"/>
        <end position="193"/>
    </location>
</feature>
<gene>
    <name evidence="2" type="ORF">M0813_24831</name>
</gene>
<organism evidence="2 3">
    <name type="scientific">Anaeramoeba flamelloides</name>
    <dbReference type="NCBI Taxonomy" id="1746091"/>
    <lineage>
        <taxon>Eukaryota</taxon>
        <taxon>Metamonada</taxon>
        <taxon>Anaeramoebidae</taxon>
        <taxon>Anaeramoeba</taxon>
    </lineage>
</organism>
<feature type="compositionally biased region" description="Basic and acidic residues" evidence="1">
    <location>
        <begin position="96"/>
        <end position="119"/>
    </location>
</feature>
<keyword evidence="3" id="KW-1185">Reference proteome</keyword>